<accession>A0ACB5TCI4</accession>
<comment type="caution">
    <text evidence="1">The sequence shown here is derived from an EMBL/GenBank/DDBJ whole genome shotgun (WGS) entry which is preliminary data.</text>
</comment>
<keyword evidence="2" id="KW-1185">Reference proteome</keyword>
<dbReference type="EMBL" id="BSXS01006285">
    <property type="protein sequence ID" value="GME85311.1"/>
    <property type="molecule type" value="Genomic_DNA"/>
</dbReference>
<proteinExistence type="predicted"/>
<reference evidence="1" key="1">
    <citation type="submission" date="2023-04" db="EMBL/GenBank/DDBJ databases">
        <title>Ambrosiozyma monospora NBRC 10751.</title>
        <authorList>
            <person name="Ichikawa N."/>
            <person name="Sato H."/>
            <person name="Tonouchi N."/>
        </authorList>
    </citation>
    <scope>NUCLEOTIDE SEQUENCE</scope>
    <source>
        <strain evidence="1">NBRC 10751</strain>
    </source>
</reference>
<sequence length="475" mass="52223">MVSIDSLTRNILLKLRMRRKANLLIPAVLIVLLMYYFFSLKTLNDSESAIRLASSQSNTIRIDDTLGADSIKHSQSSAEDVLKQNEGLLKPTIPGVGTSFNSLLGEPAADTKTTESKIDDTKKKIGADEDVYKDFKDGKSTSSKDVGSGLKIKEKPAASSKEDSYSLDEDMIPFKKEKPEDKDNSQNLNNKLNIENNVKENDGSKKLDLTEDEDNLPFLKDDQAKSDDIRKKPDSKVGSGSDLSSSDLKGLYNSEEDVKLGSMASDNSNLLHDSTEDSKLKDSLLKTPTSDSLHNPDEDSKLNPVVNKGTGDSNKGGLYDSSEDAKLATGVEEAKDDLFNSLEDSKLIPTGSVSDDLFNSKEDAKLSSGFKEKEKSAKPSSSKSDGELSLLHETFYKIFGVLTKGKPSVPKLDNYGREEKIFHPGWDAVDEPVMSKEYLSSFLQVSPEDVESMHKSHSYVVDNLPDSPPEELYVH</sequence>
<organism evidence="1 2">
    <name type="scientific">Ambrosiozyma monospora</name>
    <name type="common">Yeast</name>
    <name type="synonym">Endomycopsis monosporus</name>
    <dbReference type="NCBI Taxonomy" id="43982"/>
    <lineage>
        <taxon>Eukaryota</taxon>
        <taxon>Fungi</taxon>
        <taxon>Dikarya</taxon>
        <taxon>Ascomycota</taxon>
        <taxon>Saccharomycotina</taxon>
        <taxon>Pichiomycetes</taxon>
        <taxon>Pichiales</taxon>
        <taxon>Pichiaceae</taxon>
        <taxon>Ambrosiozyma</taxon>
    </lineage>
</organism>
<gene>
    <name evidence="1" type="ORF">Amon02_000752600</name>
</gene>
<name>A0ACB5TCI4_AMBMO</name>
<protein>
    <submittedName>
        <fullName evidence="1">Unnamed protein product</fullName>
    </submittedName>
</protein>
<evidence type="ECO:0000313" key="2">
    <source>
        <dbReference type="Proteomes" id="UP001165064"/>
    </source>
</evidence>
<evidence type="ECO:0000313" key="1">
    <source>
        <dbReference type="EMBL" id="GME85311.1"/>
    </source>
</evidence>
<dbReference type="Proteomes" id="UP001165064">
    <property type="component" value="Unassembled WGS sequence"/>
</dbReference>